<evidence type="ECO:0000256" key="12">
    <source>
        <dbReference type="ARBA" id="ARBA00078171"/>
    </source>
</evidence>
<comment type="caution">
    <text evidence="16">The sequence shown here is derived from an EMBL/GenBank/DDBJ whole genome shotgun (WGS) entry which is preliminary data.</text>
</comment>
<sequence>MPENVLCISYRFYNKPAIRKEGEVAVPKKPIKDILEPVRKVPYMERLAKQIVKAVPKRSIERYKLLRACSFVYEQLCDEVSVPQFFEEFEMPDTFASWFVVMELHIYILAARLFKQEVVGIHARDMLTDSFWDDVQFRSTRLGDAAIVYRKKQLCILGMQFQAAFYGYDEGVQSNDKVLAAVVWRRFYGLECNDAEKIERLVKYIRVQKLQHENLVKLLEVFRKKKRFYLVFEYLDRTVLDDIEDNPQGDIKPENLLVSKCGILKLCDFGFARVLNNSNAVYTEYIATRWYRAPELLVRDRNYGRPVDIWAIGCVFAELLNGEPLFPGDSDVDQLFQITKRFGQYCTIAITCKLCSRHQLFLSAFQKSNDLEEAEIESNESEAMNNLHALHISFPTWSTLCLNIIAMCLELDPDKRPSATELMSHEYFNENNFRENFNLSVPQSKRKKTPRKSSITIEFDPEHCHSTLSTPRILNNQSRENSTVPMTEEPEGKRKKKSEPHEIRSVYFSEGKRLDEKFFNVPCVELAKNLLGTVLVRKFGGSLLKGRIVETECYLGFPDKASHSYQGRRTPRNEPMFMAPGTIYVYQTYGMYYCINISSEGEGAAVLLRAIEPIIGLEQMVDLRSTYHSKRKKNSDAAKKPSKTDFKPHELCNGPSKLCISFDITIDALNKKHLSDCSDMWIEEGNEKFEESDIICSTRIGIESAGPEWAGKLLRFYVFGNKSVSIRDKKREKLKLESENDV</sequence>
<dbReference type="InterPro" id="IPR021150">
    <property type="entry name" value="Ubiq_cyt_c_chap"/>
</dbReference>
<proteinExistence type="inferred from homology"/>
<dbReference type="Proteomes" id="UP001367676">
    <property type="component" value="Unassembled WGS sequence"/>
</dbReference>
<dbReference type="GO" id="GO:0004672">
    <property type="term" value="F:protein kinase activity"/>
    <property type="evidence" value="ECO:0007669"/>
    <property type="project" value="InterPro"/>
</dbReference>
<feature type="compositionally biased region" description="Polar residues" evidence="14">
    <location>
        <begin position="474"/>
        <end position="485"/>
    </location>
</feature>
<evidence type="ECO:0000256" key="1">
    <source>
        <dbReference type="ARBA" id="ARBA00000086"/>
    </source>
</evidence>
<keyword evidence="5" id="KW-0227">DNA damage</keyword>
<evidence type="ECO:0000313" key="17">
    <source>
        <dbReference type="Proteomes" id="UP001367676"/>
    </source>
</evidence>
<dbReference type="GO" id="GO:0005524">
    <property type="term" value="F:ATP binding"/>
    <property type="evidence" value="ECO:0007669"/>
    <property type="project" value="InterPro"/>
</dbReference>
<keyword evidence="6" id="KW-0378">Hydrolase</keyword>
<dbReference type="InterPro" id="IPR036995">
    <property type="entry name" value="MPG_sf"/>
</dbReference>
<dbReference type="GO" id="GO:0003677">
    <property type="term" value="F:DNA binding"/>
    <property type="evidence" value="ECO:0007669"/>
    <property type="project" value="InterPro"/>
</dbReference>
<dbReference type="FunFam" id="3.10.300.10:FF:000001">
    <property type="entry name" value="Putative 3-methyladenine DNA glycosylase"/>
    <property type="match status" value="1"/>
</dbReference>
<name>A0AAN9XZE5_9HEMI</name>
<dbReference type="NCBIfam" id="TIGR00567">
    <property type="entry name" value="3mg"/>
    <property type="match status" value="1"/>
</dbReference>
<dbReference type="Gene3D" id="1.10.510.10">
    <property type="entry name" value="Transferase(Phosphotransferase) domain 1"/>
    <property type="match status" value="1"/>
</dbReference>
<comment type="catalytic activity">
    <reaction evidence="1">
        <text>Hydrolysis of alkylated DNA, releasing 3-methyladenine, 3-methylguanine, 7-methylguanine and 7-methyladenine.</text>
        <dbReference type="EC" id="3.2.2.21"/>
    </reaction>
</comment>
<dbReference type="SUPFAM" id="SSF56112">
    <property type="entry name" value="Protein kinase-like (PK-like)"/>
    <property type="match status" value="1"/>
</dbReference>
<dbReference type="HAMAP" id="MF_00527">
    <property type="entry name" value="3MGH"/>
    <property type="match status" value="1"/>
</dbReference>
<evidence type="ECO:0000256" key="8">
    <source>
        <dbReference type="ARBA" id="ARBA00033426"/>
    </source>
</evidence>
<dbReference type="InterPro" id="IPR003180">
    <property type="entry name" value="MPG"/>
</dbReference>
<dbReference type="InterPro" id="IPR011034">
    <property type="entry name" value="Formyl_transferase-like_C_sf"/>
</dbReference>
<feature type="region of interest" description="Disordered" evidence="14">
    <location>
        <begin position="474"/>
        <end position="500"/>
    </location>
</feature>
<dbReference type="CDD" id="cd00540">
    <property type="entry name" value="AAG"/>
    <property type="match status" value="1"/>
</dbReference>
<dbReference type="Pfam" id="PF03981">
    <property type="entry name" value="Ubiq_cyt_C_chap"/>
    <property type="match status" value="1"/>
</dbReference>
<dbReference type="Pfam" id="PF00069">
    <property type="entry name" value="Pkinase"/>
    <property type="match status" value="1"/>
</dbReference>
<evidence type="ECO:0000256" key="5">
    <source>
        <dbReference type="ARBA" id="ARBA00022763"/>
    </source>
</evidence>
<comment type="similarity">
    <text evidence="3">Belongs to the DNA glycosylase MPG family.</text>
</comment>
<evidence type="ECO:0000256" key="3">
    <source>
        <dbReference type="ARBA" id="ARBA00009232"/>
    </source>
</evidence>
<dbReference type="InterPro" id="IPR011009">
    <property type="entry name" value="Kinase-like_dom_sf"/>
</dbReference>
<dbReference type="GO" id="GO:0006284">
    <property type="term" value="P:base-excision repair"/>
    <property type="evidence" value="ECO:0007669"/>
    <property type="project" value="InterPro"/>
</dbReference>
<evidence type="ECO:0000256" key="2">
    <source>
        <dbReference type="ARBA" id="ARBA00002421"/>
    </source>
</evidence>
<dbReference type="Gene3D" id="3.10.300.10">
    <property type="entry name" value="Methylpurine-DNA glycosylase (MPG)"/>
    <property type="match status" value="1"/>
</dbReference>
<dbReference type="EMBL" id="JBBCAQ010000037">
    <property type="protein sequence ID" value="KAK7574153.1"/>
    <property type="molecule type" value="Genomic_DNA"/>
</dbReference>
<dbReference type="SUPFAM" id="SSF50486">
    <property type="entry name" value="FMT C-terminal domain-like"/>
    <property type="match status" value="1"/>
</dbReference>
<evidence type="ECO:0000256" key="6">
    <source>
        <dbReference type="ARBA" id="ARBA00022801"/>
    </source>
</evidence>
<dbReference type="EC" id="3.2.2.21" evidence="4"/>
<dbReference type="PANTHER" id="PTHR10429">
    <property type="entry name" value="DNA-3-METHYLADENINE GLYCOSYLASE"/>
    <property type="match status" value="1"/>
</dbReference>
<evidence type="ECO:0000256" key="10">
    <source>
        <dbReference type="ARBA" id="ARBA00068926"/>
    </source>
</evidence>
<comment type="function">
    <text evidence="2">Hydrolysis of the deoxyribose N-glycosidic bond to excise 3-methyladenine, and 7-methylguanine from the damaged DNA polymer formed by alkylation lesions.</text>
</comment>
<accession>A0AAN9XZE5</accession>
<reference evidence="16 17" key="1">
    <citation type="submission" date="2024-03" db="EMBL/GenBank/DDBJ databases">
        <title>Adaptation during the transition from Ophiocordyceps entomopathogen to insect associate is accompanied by gene loss and intensified selection.</title>
        <authorList>
            <person name="Ward C.M."/>
            <person name="Onetto C.A."/>
            <person name="Borneman A.R."/>
        </authorList>
    </citation>
    <scope>NUCLEOTIDE SEQUENCE [LARGE SCALE GENOMIC DNA]</scope>
    <source>
        <strain evidence="16">AWRI1</strain>
        <tissue evidence="16">Single Adult Female</tissue>
    </source>
</reference>
<gene>
    <name evidence="16" type="ORF">V9T40_011344</name>
</gene>
<dbReference type="Gene3D" id="3.30.200.20">
    <property type="entry name" value="Phosphorylase Kinase, domain 1"/>
    <property type="match status" value="1"/>
</dbReference>
<evidence type="ECO:0000256" key="4">
    <source>
        <dbReference type="ARBA" id="ARBA00012000"/>
    </source>
</evidence>
<dbReference type="PROSITE" id="PS50011">
    <property type="entry name" value="PROTEIN_KINASE_DOM"/>
    <property type="match status" value="1"/>
</dbReference>
<dbReference type="Pfam" id="PF02245">
    <property type="entry name" value="Pur_DNA_glyco"/>
    <property type="match status" value="1"/>
</dbReference>
<evidence type="ECO:0000256" key="7">
    <source>
        <dbReference type="ARBA" id="ARBA00023204"/>
    </source>
</evidence>
<evidence type="ECO:0000256" key="9">
    <source>
        <dbReference type="ARBA" id="ARBA00066187"/>
    </source>
</evidence>
<evidence type="ECO:0000256" key="11">
    <source>
        <dbReference type="ARBA" id="ARBA00076879"/>
    </source>
</evidence>
<evidence type="ECO:0000259" key="15">
    <source>
        <dbReference type="PROSITE" id="PS50011"/>
    </source>
</evidence>
<keyword evidence="7" id="KW-0234">DNA repair</keyword>
<organism evidence="16 17">
    <name type="scientific">Parthenolecanium corni</name>
    <dbReference type="NCBI Taxonomy" id="536013"/>
    <lineage>
        <taxon>Eukaryota</taxon>
        <taxon>Metazoa</taxon>
        <taxon>Ecdysozoa</taxon>
        <taxon>Arthropoda</taxon>
        <taxon>Hexapoda</taxon>
        <taxon>Insecta</taxon>
        <taxon>Pterygota</taxon>
        <taxon>Neoptera</taxon>
        <taxon>Paraneoptera</taxon>
        <taxon>Hemiptera</taxon>
        <taxon>Sternorrhyncha</taxon>
        <taxon>Coccoidea</taxon>
        <taxon>Coccidae</taxon>
        <taxon>Parthenolecanium</taxon>
    </lineage>
</organism>
<dbReference type="SMART" id="SM00220">
    <property type="entry name" value="S_TKc"/>
    <property type="match status" value="1"/>
</dbReference>
<evidence type="ECO:0000313" key="16">
    <source>
        <dbReference type="EMBL" id="KAK7574153.1"/>
    </source>
</evidence>
<dbReference type="GO" id="GO:0003905">
    <property type="term" value="F:alkylbase DNA N-glycosylase activity"/>
    <property type="evidence" value="ECO:0007669"/>
    <property type="project" value="UniProtKB-EC"/>
</dbReference>
<evidence type="ECO:0000256" key="14">
    <source>
        <dbReference type="SAM" id="MobiDB-lite"/>
    </source>
</evidence>
<protein>
    <recommendedName>
        <fullName evidence="10">DNA-3-methyladenine glycosylase</fullName>
        <ecNumber evidence="4">3.2.2.21</ecNumber>
    </recommendedName>
    <alternativeName>
        <fullName evidence="11">3-alkyladenine DNA glycosylase</fullName>
    </alternativeName>
    <alternativeName>
        <fullName evidence="8">3-methyladenine DNA glycosidase</fullName>
    </alternativeName>
    <alternativeName>
        <fullName evidence="13">ADPG</fullName>
    </alternativeName>
    <alternativeName>
        <fullName evidence="12">N-methylpurine-DNA glycosylase</fullName>
    </alternativeName>
</protein>
<dbReference type="AlphaFoldDB" id="A0AAN9XZE5"/>
<keyword evidence="17" id="KW-1185">Reference proteome</keyword>
<evidence type="ECO:0000256" key="13">
    <source>
        <dbReference type="ARBA" id="ARBA00082988"/>
    </source>
</evidence>
<dbReference type="PANTHER" id="PTHR10429:SF0">
    <property type="entry name" value="DNA-3-METHYLADENINE GLYCOSYLASE"/>
    <property type="match status" value="1"/>
</dbReference>
<feature type="domain" description="Protein kinase" evidence="15">
    <location>
        <begin position="10"/>
        <end position="428"/>
    </location>
</feature>
<dbReference type="InterPro" id="IPR000719">
    <property type="entry name" value="Prot_kinase_dom"/>
</dbReference>
<comment type="subunit">
    <text evidence="9">Binds MBD1. Binds SSBP1.</text>
</comment>